<accession>Q6LS61</accession>
<name>Q6LS61_PHOPR</name>
<dbReference type="STRING" id="298386.PBPRA1454"/>
<evidence type="ECO:0000313" key="1">
    <source>
        <dbReference type="EMBL" id="CAG19865.1"/>
    </source>
</evidence>
<organism evidence="1 2">
    <name type="scientific">Photobacterium profundum (strain SS9)</name>
    <dbReference type="NCBI Taxonomy" id="298386"/>
    <lineage>
        <taxon>Bacteria</taxon>
        <taxon>Pseudomonadati</taxon>
        <taxon>Pseudomonadota</taxon>
        <taxon>Gammaproteobacteria</taxon>
        <taxon>Vibrionales</taxon>
        <taxon>Vibrionaceae</taxon>
        <taxon>Photobacterium</taxon>
    </lineage>
</organism>
<protein>
    <submittedName>
        <fullName evidence="1">Uncharacterized protein</fullName>
    </submittedName>
</protein>
<dbReference type="Proteomes" id="UP000000593">
    <property type="component" value="Chromosome 1"/>
</dbReference>
<dbReference type="HOGENOM" id="CLU_2586673_0_0_6"/>
<sequence length="80" mass="9227">MFSLKQFPSATILMAVRWYVAYKVRWSPPLLCPLRIYSVTAAVTGFPSGLISQISYIQFHLIDQSNHLQREYSHHECLLG</sequence>
<reference evidence="2" key="1">
    <citation type="journal article" date="2005" name="Science">
        <title>Life at depth: Photobacterium profundum genome sequence and expression analysis.</title>
        <authorList>
            <person name="Vezzi A."/>
            <person name="Campanaro S."/>
            <person name="D'Angelo M."/>
            <person name="Simonato F."/>
            <person name="Vitulo N."/>
            <person name="Lauro F.M."/>
            <person name="Cestaro A."/>
            <person name="Malacrida G."/>
            <person name="Simionati B."/>
            <person name="Cannata N."/>
            <person name="Romualdi C."/>
            <person name="Bartlett D.H."/>
            <person name="Valle G."/>
        </authorList>
    </citation>
    <scope>NUCLEOTIDE SEQUENCE [LARGE SCALE GENOMIC DNA]</scope>
    <source>
        <strain evidence="2">ATCC BAA-1253 / SS9</strain>
    </source>
</reference>
<dbReference type="EMBL" id="CR378667">
    <property type="protein sequence ID" value="CAG19865.1"/>
    <property type="molecule type" value="Genomic_DNA"/>
</dbReference>
<evidence type="ECO:0000313" key="2">
    <source>
        <dbReference type="Proteomes" id="UP000000593"/>
    </source>
</evidence>
<keyword evidence="2" id="KW-1185">Reference proteome</keyword>
<dbReference type="AlphaFoldDB" id="Q6LS61"/>
<proteinExistence type="predicted"/>
<gene>
    <name evidence="1" type="ordered locus">PBPRA1454</name>
</gene>
<dbReference type="KEGG" id="ppr:PBPRA1454"/>